<proteinExistence type="predicted"/>
<evidence type="ECO:0000313" key="1">
    <source>
        <dbReference type="EMBL" id="VEE04532.1"/>
    </source>
</evidence>
<protein>
    <submittedName>
        <fullName evidence="1">Uncharacterized protein</fullName>
    </submittedName>
</protein>
<name>A0A3S4NR51_CHRGE</name>
<organism evidence="1 2">
    <name type="scientific">Chryseobacterium gleum</name>
    <name type="common">Flavobacterium gleum</name>
    <dbReference type="NCBI Taxonomy" id="250"/>
    <lineage>
        <taxon>Bacteria</taxon>
        <taxon>Pseudomonadati</taxon>
        <taxon>Bacteroidota</taxon>
        <taxon>Flavobacteriia</taxon>
        <taxon>Flavobacteriales</taxon>
        <taxon>Weeksellaceae</taxon>
        <taxon>Chryseobacterium group</taxon>
        <taxon>Chryseobacterium</taxon>
    </lineage>
</organism>
<dbReference type="GeneID" id="93022712"/>
<evidence type="ECO:0000313" key="2">
    <source>
        <dbReference type="Proteomes" id="UP000279227"/>
    </source>
</evidence>
<dbReference type="EMBL" id="LR134289">
    <property type="protein sequence ID" value="VEE04532.1"/>
    <property type="molecule type" value="Genomic_DNA"/>
</dbReference>
<reference evidence="1 2" key="1">
    <citation type="submission" date="2018-12" db="EMBL/GenBank/DDBJ databases">
        <authorList>
            <consortium name="Pathogen Informatics"/>
        </authorList>
    </citation>
    <scope>NUCLEOTIDE SEQUENCE [LARGE SCALE GENOMIC DNA]</scope>
    <source>
        <strain evidence="1 2">NCTC11432</strain>
    </source>
</reference>
<accession>A0A3S4NR51</accession>
<sequence length="165" mass="19537">MAEYYAKSHNSLSFEITKESQMIGRLIYESWFKFNAEIEIANRFYLIEPKGFWGTTIELKDNEKVLLKFRMNWNGEIVIQTYFDSVKEGFLFKHRGIFKESFVLADQQGNELFVMKPHLKWSSMNYEYQITTTEKFETYPAKEILLINALHCANYYMSMIASAVV</sequence>
<dbReference type="Proteomes" id="UP000279227">
    <property type="component" value="Chromosome"/>
</dbReference>
<dbReference type="KEGG" id="cgle:NCTC11432_00101"/>
<dbReference type="OrthoDB" id="948713at2"/>
<gene>
    <name evidence="1" type="ORF">NCTC11432_00101</name>
</gene>
<dbReference type="RefSeq" id="WP_002980276.1">
    <property type="nucleotide sequence ID" value="NZ_CP068486.1"/>
</dbReference>
<dbReference type="AlphaFoldDB" id="A0A3S4NR51"/>